<feature type="region of interest" description="Disordered" evidence="6">
    <location>
        <begin position="284"/>
        <end position="374"/>
    </location>
</feature>
<dbReference type="PANTHER" id="PTHR33048">
    <property type="entry name" value="PTH11-LIKE INTEGRAL MEMBRANE PROTEIN (AFU_ORTHOLOGUE AFUA_5G11245)"/>
    <property type="match status" value="1"/>
</dbReference>
<keyword evidence="10" id="KW-1185">Reference proteome</keyword>
<name>A0A9P4I8Z4_9PEZI</name>
<feature type="transmembrane region" description="Helical" evidence="7">
    <location>
        <begin position="88"/>
        <end position="112"/>
    </location>
</feature>
<dbReference type="EMBL" id="ML978128">
    <property type="protein sequence ID" value="KAF2097386.1"/>
    <property type="molecule type" value="Genomic_DNA"/>
</dbReference>
<feature type="transmembrane region" description="Helical" evidence="7">
    <location>
        <begin position="173"/>
        <end position="194"/>
    </location>
</feature>
<evidence type="ECO:0000256" key="1">
    <source>
        <dbReference type="ARBA" id="ARBA00004141"/>
    </source>
</evidence>
<feature type="compositionally biased region" description="Polar residues" evidence="6">
    <location>
        <begin position="285"/>
        <end position="298"/>
    </location>
</feature>
<evidence type="ECO:0000256" key="7">
    <source>
        <dbReference type="SAM" id="Phobius"/>
    </source>
</evidence>
<dbReference type="InterPro" id="IPR049326">
    <property type="entry name" value="Rhodopsin_dom_fungi"/>
</dbReference>
<evidence type="ECO:0000256" key="4">
    <source>
        <dbReference type="ARBA" id="ARBA00023136"/>
    </source>
</evidence>
<feature type="domain" description="Rhodopsin" evidence="8">
    <location>
        <begin position="29"/>
        <end position="270"/>
    </location>
</feature>
<keyword evidence="4 7" id="KW-0472">Membrane</keyword>
<evidence type="ECO:0000313" key="9">
    <source>
        <dbReference type="EMBL" id="KAF2097386.1"/>
    </source>
</evidence>
<evidence type="ECO:0000259" key="8">
    <source>
        <dbReference type="Pfam" id="PF20684"/>
    </source>
</evidence>
<dbReference type="Pfam" id="PF20684">
    <property type="entry name" value="Fung_rhodopsin"/>
    <property type="match status" value="1"/>
</dbReference>
<feature type="region of interest" description="Disordered" evidence="6">
    <location>
        <begin position="390"/>
        <end position="468"/>
    </location>
</feature>
<comment type="subcellular location">
    <subcellularLocation>
        <location evidence="1">Membrane</location>
        <topology evidence="1">Multi-pass membrane protein</topology>
    </subcellularLocation>
</comment>
<evidence type="ECO:0000256" key="6">
    <source>
        <dbReference type="SAM" id="MobiDB-lite"/>
    </source>
</evidence>
<evidence type="ECO:0000256" key="5">
    <source>
        <dbReference type="ARBA" id="ARBA00038359"/>
    </source>
</evidence>
<feature type="compositionally biased region" description="Polar residues" evidence="6">
    <location>
        <begin position="415"/>
        <end position="431"/>
    </location>
</feature>
<gene>
    <name evidence="9" type="ORF">NA57DRAFT_77643</name>
</gene>
<organism evidence="9 10">
    <name type="scientific">Rhizodiscina lignyota</name>
    <dbReference type="NCBI Taxonomy" id="1504668"/>
    <lineage>
        <taxon>Eukaryota</taxon>
        <taxon>Fungi</taxon>
        <taxon>Dikarya</taxon>
        <taxon>Ascomycota</taxon>
        <taxon>Pezizomycotina</taxon>
        <taxon>Dothideomycetes</taxon>
        <taxon>Pleosporomycetidae</taxon>
        <taxon>Aulographales</taxon>
        <taxon>Rhizodiscinaceae</taxon>
        <taxon>Rhizodiscina</taxon>
    </lineage>
</organism>
<feature type="transmembrane region" description="Helical" evidence="7">
    <location>
        <begin position="206"/>
        <end position="226"/>
    </location>
</feature>
<dbReference type="GO" id="GO:0016020">
    <property type="term" value="C:membrane"/>
    <property type="evidence" value="ECO:0007669"/>
    <property type="project" value="UniProtKB-SubCell"/>
</dbReference>
<comment type="caution">
    <text evidence="9">The sequence shown here is derived from an EMBL/GenBank/DDBJ whole genome shotgun (WGS) entry which is preliminary data.</text>
</comment>
<dbReference type="AlphaFoldDB" id="A0A9P4I8Z4"/>
<dbReference type="OrthoDB" id="3923077at2759"/>
<protein>
    <recommendedName>
        <fullName evidence="8">Rhodopsin domain-containing protein</fullName>
    </recommendedName>
</protein>
<feature type="transmembrane region" description="Helical" evidence="7">
    <location>
        <begin position="45"/>
        <end position="68"/>
    </location>
</feature>
<feature type="transmembrane region" description="Helical" evidence="7">
    <location>
        <begin position="124"/>
        <end position="153"/>
    </location>
</feature>
<comment type="similarity">
    <text evidence="5">Belongs to the SAT4 family.</text>
</comment>
<feature type="transmembrane region" description="Helical" evidence="7">
    <location>
        <begin position="12"/>
        <end position="33"/>
    </location>
</feature>
<dbReference type="PANTHER" id="PTHR33048:SF96">
    <property type="entry name" value="INTEGRAL MEMBRANE PROTEIN"/>
    <property type="match status" value="1"/>
</dbReference>
<reference evidence="9" key="1">
    <citation type="journal article" date="2020" name="Stud. Mycol.">
        <title>101 Dothideomycetes genomes: a test case for predicting lifestyles and emergence of pathogens.</title>
        <authorList>
            <person name="Haridas S."/>
            <person name="Albert R."/>
            <person name="Binder M."/>
            <person name="Bloem J."/>
            <person name="Labutti K."/>
            <person name="Salamov A."/>
            <person name="Andreopoulos B."/>
            <person name="Baker S."/>
            <person name="Barry K."/>
            <person name="Bills G."/>
            <person name="Bluhm B."/>
            <person name="Cannon C."/>
            <person name="Castanera R."/>
            <person name="Culley D."/>
            <person name="Daum C."/>
            <person name="Ezra D."/>
            <person name="Gonzalez J."/>
            <person name="Henrissat B."/>
            <person name="Kuo A."/>
            <person name="Liang C."/>
            <person name="Lipzen A."/>
            <person name="Lutzoni F."/>
            <person name="Magnuson J."/>
            <person name="Mondo S."/>
            <person name="Nolan M."/>
            <person name="Ohm R."/>
            <person name="Pangilinan J."/>
            <person name="Park H.-J."/>
            <person name="Ramirez L."/>
            <person name="Alfaro M."/>
            <person name="Sun H."/>
            <person name="Tritt A."/>
            <person name="Yoshinaga Y."/>
            <person name="Zwiers L.-H."/>
            <person name="Turgeon B."/>
            <person name="Goodwin S."/>
            <person name="Spatafora J."/>
            <person name="Crous P."/>
            <person name="Grigoriev I."/>
        </authorList>
    </citation>
    <scope>NUCLEOTIDE SEQUENCE</scope>
    <source>
        <strain evidence="9">CBS 133067</strain>
    </source>
</reference>
<keyword evidence="3 7" id="KW-1133">Transmembrane helix</keyword>
<keyword evidence="2 7" id="KW-0812">Transmembrane</keyword>
<sequence>MALAHDDRSPAVKASMILFLCLTWISFSMRAWVRLRILRAPGLDDLLTFISLLLFTTFGGFVFYAAHWGTGKHVTALTPKALRNALMGWWWCETFYILCTAVLKCAVGAFLLRIATQKPHRWIIWTLVYLNIIFNIYYFFQSVFQCIPVQYFWTRFDPRNHGHCNPGMTADSTYAQSGLSIVTDWVFGILPIFIVWNLKMSTQKRFGVAIVLGLGALASTATIVRVPYLVSLTQTEDFLFATVDVAIWSGVEPGIGITAVSLATLRPLFRSCLSRVGFNSRDYHQSNSNLERSGQLGQVQRKRSPYGLESQDTEASNSNKRNSRGMNRRSMTFFEEESPDRDAERGVPLRSMSPKAAETMGIPRGPTVGGIGDKEARSTANLTRVDEIPELERVRTAGTGRSSPPPRIPEGTFYISRQPSTHTNFSRPQTAGRSREGSLSGPRPPSSPTQHEDVLHMHSRGTSGFSYV</sequence>
<evidence type="ECO:0000256" key="3">
    <source>
        <dbReference type="ARBA" id="ARBA00022989"/>
    </source>
</evidence>
<accession>A0A9P4I8Z4</accession>
<proteinExistence type="inferred from homology"/>
<dbReference type="InterPro" id="IPR052337">
    <property type="entry name" value="SAT4-like"/>
</dbReference>
<dbReference type="Proteomes" id="UP000799772">
    <property type="component" value="Unassembled WGS sequence"/>
</dbReference>
<evidence type="ECO:0000313" key="10">
    <source>
        <dbReference type="Proteomes" id="UP000799772"/>
    </source>
</evidence>
<evidence type="ECO:0000256" key="2">
    <source>
        <dbReference type="ARBA" id="ARBA00022692"/>
    </source>
</evidence>